<name>A0AAV7LNJ1_PLEWA</name>
<feature type="compositionally biased region" description="Basic residues" evidence="1">
    <location>
        <begin position="131"/>
        <end position="146"/>
    </location>
</feature>
<dbReference type="Proteomes" id="UP001066276">
    <property type="component" value="Chromosome 11"/>
</dbReference>
<feature type="region of interest" description="Disordered" evidence="1">
    <location>
        <begin position="1"/>
        <end position="152"/>
    </location>
</feature>
<dbReference type="AlphaFoldDB" id="A0AAV7LNJ1"/>
<keyword evidence="3" id="KW-1185">Reference proteome</keyword>
<comment type="caution">
    <text evidence="2">The sequence shown here is derived from an EMBL/GenBank/DDBJ whole genome shotgun (WGS) entry which is preliminary data.</text>
</comment>
<organism evidence="2 3">
    <name type="scientific">Pleurodeles waltl</name>
    <name type="common">Iberian ribbed newt</name>
    <dbReference type="NCBI Taxonomy" id="8319"/>
    <lineage>
        <taxon>Eukaryota</taxon>
        <taxon>Metazoa</taxon>
        <taxon>Chordata</taxon>
        <taxon>Craniata</taxon>
        <taxon>Vertebrata</taxon>
        <taxon>Euteleostomi</taxon>
        <taxon>Amphibia</taxon>
        <taxon>Batrachia</taxon>
        <taxon>Caudata</taxon>
        <taxon>Salamandroidea</taxon>
        <taxon>Salamandridae</taxon>
        <taxon>Pleurodelinae</taxon>
        <taxon>Pleurodeles</taxon>
    </lineage>
</organism>
<protein>
    <submittedName>
        <fullName evidence="2">Uncharacterized protein</fullName>
    </submittedName>
</protein>
<evidence type="ECO:0000313" key="2">
    <source>
        <dbReference type="EMBL" id="KAJ1091967.1"/>
    </source>
</evidence>
<proteinExistence type="predicted"/>
<feature type="compositionally biased region" description="Basic and acidic residues" evidence="1">
    <location>
        <begin position="59"/>
        <end position="82"/>
    </location>
</feature>
<accession>A0AAV7LNJ1</accession>
<reference evidence="2" key="1">
    <citation type="journal article" date="2022" name="bioRxiv">
        <title>Sequencing and chromosome-scale assembly of the giantPleurodeles waltlgenome.</title>
        <authorList>
            <person name="Brown T."/>
            <person name="Elewa A."/>
            <person name="Iarovenko S."/>
            <person name="Subramanian E."/>
            <person name="Araus A.J."/>
            <person name="Petzold A."/>
            <person name="Susuki M."/>
            <person name="Suzuki K.-i.T."/>
            <person name="Hayashi T."/>
            <person name="Toyoda A."/>
            <person name="Oliveira C."/>
            <person name="Osipova E."/>
            <person name="Leigh N.D."/>
            <person name="Simon A."/>
            <person name="Yun M.H."/>
        </authorList>
    </citation>
    <scope>NUCLEOTIDE SEQUENCE</scope>
    <source>
        <strain evidence="2">20211129_DDA</strain>
        <tissue evidence="2">Liver</tissue>
    </source>
</reference>
<gene>
    <name evidence="2" type="ORF">NDU88_005081</name>
</gene>
<evidence type="ECO:0000313" key="3">
    <source>
        <dbReference type="Proteomes" id="UP001066276"/>
    </source>
</evidence>
<feature type="compositionally biased region" description="Basic and acidic residues" evidence="1">
    <location>
        <begin position="11"/>
        <end position="21"/>
    </location>
</feature>
<sequence>MLLPSPDNDEHDCSRLSDHPAPDVPESETMPRFYDGDDALPRCQGNADARNYLGNPDIRVPESVEREDGLCAWGAKEKQDADGDKEEEDANDRGNAENNEDTLEENSLPRAEKGAEGRKIRHVPGGTWLTKPKKKSAPVKRGPGKRKREETF</sequence>
<dbReference type="EMBL" id="JANPWB010000015">
    <property type="protein sequence ID" value="KAJ1091967.1"/>
    <property type="molecule type" value="Genomic_DNA"/>
</dbReference>
<evidence type="ECO:0000256" key="1">
    <source>
        <dbReference type="SAM" id="MobiDB-lite"/>
    </source>
</evidence>